<feature type="region of interest" description="Disordered" evidence="1">
    <location>
        <begin position="111"/>
        <end position="188"/>
    </location>
</feature>
<evidence type="ECO:0000256" key="1">
    <source>
        <dbReference type="SAM" id="MobiDB-lite"/>
    </source>
</evidence>
<feature type="compositionally biased region" description="Polar residues" evidence="1">
    <location>
        <begin position="111"/>
        <end position="141"/>
    </location>
</feature>
<reference evidence="2 3" key="1">
    <citation type="submission" date="2024-07" db="EMBL/GenBank/DDBJ databases">
        <title>Chromosome-level genome assembly of the water stick insect Ranatra chinensis (Heteroptera: Nepidae).</title>
        <authorList>
            <person name="Liu X."/>
        </authorList>
    </citation>
    <scope>NUCLEOTIDE SEQUENCE [LARGE SCALE GENOMIC DNA]</scope>
    <source>
        <strain evidence="2">Cailab_2021Rc</strain>
        <tissue evidence="2">Muscle</tissue>
    </source>
</reference>
<feature type="region of interest" description="Disordered" evidence="1">
    <location>
        <begin position="1"/>
        <end position="28"/>
    </location>
</feature>
<feature type="compositionally biased region" description="Basic and acidic residues" evidence="1">
    <location>
        <begin position="151"/>
        <end position="170"/>
    </location>
</feature>
<name>A0ABD0YPC1_9HEMI</name>
<dbReference type="Proteomes" id="UP001558652">
    <property type="component" value="Unassembled WGS sequence"/>
</dbReference>
<keyword evidence="3" id="KW-1185">Reference proteome</keyword>
<organism evidence="2 3">
    <name type="scientific">Ranatra chinensis</name>
    <dbReference type="NCBI Taxonomy" id="642074"/>
    <lineage>
        <taxon>Eukaryota</taxon>
        <taxon>Metazoa</taxon>
        <taxon>Ecdysozoa</taxon>
        <taxon>Arthropoda</taxon>
        <taxon>Hexapoda</taxon>
        <taxon>Insecta</taxon>
        <taxon>Pterygota</taxon>
        <taxon>Neoptera</taxon>
        <taxon>Paraneoptera</taxon>
        <taxon>Hemiptera</taxon>
        <taxon>Heteroptera</taxon>
        <taxon>Panheteroptera</taxon>
        <taxon>Nepomorpha</taxon>
        <taxon>Nepidae</taxon>
        <taxon>Ranatrinae</taxon>
        <taxon>Ranatra</taxon>
    </lineage>
</organism>
<sequence>MSGPRGSSSPFDTGGGTSPERADNVIKPIPRSRRLKASAWVYFLQIHRAHQISREKIPNKDVLKFRYRVEKLPNSVCAIEINEEHQEIQVISERKNNGELPDGIPTVEETTFITPVSPAQSSVGKTSSKGRGSTPFQSPSSPHKRLTGWRSPDEKSSPQRTSEEIKDRGQIEGAKVLPENSSGKMSAMSSSVEAQSAISACDSKSHRDKIRERIQAAKERVAATAQLKAARHSKVKSPTNHKSEVDQEEAEVNEALKRHQELRAKWRHVASASVEVKQIVFHQLISLELAAISPNPEEE</sequence>
<feature type="region of interest" description="Disordered" evidence="1">
    <location>
        <begin position="228"/>
        <end position="248"/>
    </location>
</feature>
<dbReference type="EMBL" id="JBFDAA010000009">
    <property type="protein sequence ID" value="KAL1129087.1"/>
    <property type="molecule type" value="Genomic_DNA"/>
</dbReference>
<evidence type="ECO:0000313" key="2">
    <source>
        <dbReference type="EMBL" id="KAL1129087.1"/>
    </source>
</evidence>
<dbReference type="AlphaFoldDB" id="A0ABD0YPC1"/>
<protein>
    <submittedName>
        <fullName evidence="2">Uncharacterized protein</fullName>
    </submittedName>
</protein>
<feature type="compositionally biased region" description="Polar residues" evidence="1">
    <location>
        <begin position="1"/>
        <end position="11"/>
    </location>
</feature>
<comment type="caution">
    <text evidence="2">The sequence shown here is derived from an EMBL/GenBank/DDBJ whole genome shotgun (WGS) entry which is preliminary data.</text>
</comment>
<accession>A0ABD0YPC1</accession>
<proteinExistence type="predicted"/>
<evidence type="ECO:0000313" key="3">
    <source>
        <dbReference type="Proteomes" id="UP001558652"/>
    </source>
</evidence>
<gene>
    <name evidence="2" type="ORF">AAG570_013618</name>
</gene>